<dbReference type="AlphaFoldDB" id="A0A0G2AMY9"/>
<organism evidence="1 2">
    <name type="scientific">Candidatus Magasanikbacteria bacterium GW2011_GWA2_56_11</name>
    <dbReference type="NCBI Taxonomy" id="1619044"/>
    <lineage>
        <taxon>Bacteria</taxon>
        <taxon>Candidatus Magasanikiibacteriota</taxon>
    </lineage>
</organism>
<dbReference type="STRING" id="1619044.UY92_C0004G0013"/>
<gene>
    <name evidence="1" type="ORF">UY92_C0004G0013</name>
</gene>
<name>A0A0G2AMY9_9BACT</name>
<dbReference type="Gene3D" id="3.30.1490.300">
    <property type="match status" value="1"/>
</dbReference>
<proteinExistence type="predicted"/>
<dbReference type="InterPro" id="IPR050696">
    <property type="entry name" value="FtsA/MreB"/>
</dbReference>
<dbReference type="EMBL" id="LCRX01000004">
    <property type="protein sequence ID" value="KKW42677.1"/>
    <property type="molecule type" value="Genomic_DNA"/>
</dbReference>
<dbReference type="PANTHER" id="PTHR32432:SF3">
    <property type="entry name" value="ETHANOLAMINE UTILIZATION PROTEIN EUTJ"/>
    <property type="match status" value="1"/>
</dbReference>
<dbReference type="CDD" id="cd24049">
    <property type="entry name" value="ASKHA_NBD_PilM"/>
    <property type="match status" value="1"/>
</dbReference>
<dbReference type="Proteomes" id="UP000033870">
    <property type="component" value="Unassembled WGS sequence"/>
</dbReference>
<evidence type="ECO:0000313" key="1">
    <source>
        <dbReference type="EMBL" id="KKW42677.1"/>
    </source>
</evidence>
<dbReference type="PANTHER" id="PTHR32432">
    <property type="entry name" value="CELL DIVISION PROTEIN FTSA-RELATED"/>
    <property type="match status" value="1"/>
</dbReference>
<evidence type="ECO:0000313" key="2">
    <source>
        <dbReference type="Proteomes" id="UP000033870"/>
    </source>
</evidence>
<dbReference type="Gene3D" id="3.30.420.40">
    <property type="match status" value="2"/>
</dbReference>
<sequence>MPRAGRPAPPLCMLSNPFPHAFGLDIGDLSLKLVQLDNLGGCWRGPRYRIRVLRSLRLPYGLIVNGELVQPEQVRHYIAKLLAGTKQGEKPVKSPWVVACLPEAKTFVKLITVGKAPEEIIEDDIMLEAKRHIPFADEDKYYLDWHALPCAEGSGECTRVLIGACPQNIADSYTYLLESLGLGVVGLEIEALAIVRTMITAGKVYAGEARGILDLGAARSSLIIYDNDSVQFSTSLNFSGEIITTAIQQAAAVAYEKAEADKLRSGLALEGHERAHAGVLKLAENLARDIDRAINFYYTHFPRANRITHITMCGGSARLVKLPELLTHCLKIDCAPGLPWKNLSEDKHISAPQFPDIEPLTYATAIGLALRAADNIHSPSPVL</sequence>
<reference evidence="1 2" key="1">
    <citation type="journal article" date="2015" name="Nature">
        <title>rRNA introns, odd ribosomes, and small enigmatic genomes across a large radiation of phyla.</title>
        <authorList>
            <person name="Brown C.T."/>
            <person name="Hug L.A."/>
            <person name="Thomas B.C."/>
            <person name="Sharon I."/>
            <person name="Castelle C.J."/>
            <person name="Singh A."/>
            <person name="Wilkins M.J."/>
            <person name="Williams K.H."/>
            <person name="Banfield J.F."/>
        </authorList>
    </citation>
    <scope>NUCLEOTIDE SEQUENCE [LARGE SCALE GENOMIC DNA]</scope>
</reference>
<comment type="caution">
    <text evidence="1">The sequence shown here is derived from an EMBL/GenBank/DDBJ whole genome shotgun (WGS) entry which is preliminary data.</text>
</comment>
<dbReference type="SUPFAM" id="SSF53067">
    <property type="entry name" value="Actin-like ATPase domain"/>
    <property type="match status" value="1"/>
</dbReference>
<dbReference type="InterPro" id="IPR005883">
    <property type="entry name" value="PilM"/>
</dbReference>
<accession>A0A0G2AMY9</accession>
<protein>
    <submittedName>
        <fullName evidence="1">Type IV pilus biogenesis protein PilM</fullName>
    </submittedName>
</protein>
<dbReference type="PIRSF" id="PIRSF019169">
    <property type="entry name" value="PilM"/>
    <property type="match status" value="1"/>
</dbReference>
<dbReference type="NCBIfam" id="TIGR01175">
    <property type="entry name" value="pilM"/>
    <property type="match status" value="1"/>
</dbReference>
<dbReference type="InterPro" id="IPR043129">
    <property type="entry name" value="ATPase_NBD"/>
</dbReference>
<dbReference type="Pfam" id="PF11104">
    <property type="entry name" value="PilM_2"/>
    <property type="match status" value="1"/>
</dbReference>